<evidence type="ECO:0000313" key="2">
    <source>
        <dbReference type="Proteomes" id="UP000305539"/>
    </source>
</evidence>
<evidence type="ECO:0000313" key="1">
    <source>
        <dbReference type="EMBL" id="TKC81727.1"/>
    </source>
</evidence>
<accession>A0A4U1HPJ0</accession>
<organism evidence="1 2">
    <name type="scientific">Trinickia terrae</name>
    <dbReference type="NCBI Taxonomy" id="2571161"/>
    <lineage>
        <taxon>Bacteria</taxon>
        <taxon>Pseudomonadati</taxon>
        <taxon>Pseudomonadota</taxon>
        <taxon>Betaproteobacteria</taxon>
        <taxon>Burkholderiales</taxon>
        <taxon>Burkholderiaceae</taxon>
        <taxon>Trinickia</taxon>
    </lineage>
</organism>
<dbReference type="AlphaFoldDB" id="A0A4U1HPJ0"/>
<proteinExistence type="predicted"/>
<comment type="caution">
    <text evidence="1">The sequence shown here is derived from an EMBL/GenBank/DDBJ whole genome shotgun (WGS) entry which is preliminary data.</text>
</comment>
<name>A0A4U1HPJ0_9BURK</name>
<protein>
    <submittedName>
        <fullName evidence="1">Uncharacterized protein</fullName>
    </submittedName>
</protein>
<dbReference type="EMBL" id="SWJE01000017">
    <property type="protein sequence ID" value="TKC81727.1"/>
    <property type="molecule type" value="Genomic_DNA"/>
</dbReference>
<dbReference type="Proteomes" id="UP000305539">
    <property type="component" value="Unassembled WGS sequence"/>
</dbReference>
<keyword evidence="2" id="KW-1185">Reference proteome</keyword>
<reference evidence="1 2" key="1">
    <citation type="submission" date="2019-04" db="EMBL/GenBank/DDBJ databases">
        <title>Trinickia sp. 7GSK02, isolated from subtropical forest soil.</title>
        <authorList>
            <person name="Gao Z.-H."/>
            <person name="Qiu L.-H."/>
        </authorList>
    </citation>
    <scope>NUCLEOTIDE SEQUENCE [LARGE SCALE GENOMIC DNA]</scope>
    <source>
        <strain evidence="1 2">7GSK02</strain>
    </source>
</reference>
<sequence length="75" mass="8384">MLKQYSAQIDLELAKANSALRVAEQHSQIVYSTLHVKRAELISDVYKRLTLIVRLLGALQRSAASGAKRKRVSGY</sequence>
<gene>
    <name evidence="1" type="ORF">FAZ69_27575</name>
</gene>
<dbReference type="RefSeq" id="WP_136898268.1">
    <property type="nucleotide sequence ID" value="NZ_SWJE01000017.1"/>
</dbReference>